<evidence type="ECO:0000313" key="10">
    <source>
        <dbReference type="EMBL" id="MST96370.1"/>
    </source>
</evidence>
<feature type="transmembrane region" description="Helical" evidence="8">
    <location>
        <begin position="177"/>
        <end position="206"/>
    </location>
</feature>
<dbReference type="AlphaFoldDB" id="A0A844FYH3"/>
<proteinExistence type="predicted"/>
<feature type="transmembrane region" description="Helical" evidence="8">
    <location>
        <begin position="98"/>
        <end position="117"/>
    </location>
</feature>
<evidence type="ECO:0000256" key="2">
    <source>
        <dbReference type="ARBA" id="ARBA00022475"/>
    </source>
</evidence>
<reference evidence="10 11" key="1">
    <citation type="submission" date="2019-08" db="EMBL/GenBank/DDBJ databases">
        <title>In-depth cultivation of the pig gut microbiome towards novel bacterial diversity and tailored functional studies.</title>
        <authorList>
            <person name="Wylensek D."/>
            <person name="Hitch T.C.A."/>
            <person name="Clavel T."/>
        </authorList>
    </citation>
    <scope>NUCLEOTIDE SEQUENCE [LARGE SCALE GENOMIC DNA]</scope>
    <source>
        <strain evidence="10 11">BBE-744-WT-12</strain>
    </source>
</reference>
<feature type="transmembrane region" description="Helical" evidence="8">
    <location>
        <begin position="432"/>
        <end position="452"/>
    </location>
</feature>
<organism evidence="10 11">
    <name type="scientific">Victivallis lenta</name>
    <dbReference type="NCBI Taxonomy" id="2606640"/>
    <lineage>
        <taxon>Bacteria</taxon>
        <taxon>Pseudomonadati</taxon>
        <taxon>Lentisphaerota</taxon>
        <taxon>Lentisphaeria</taxon>
        <taxon>Victivallales</taxon>
        <taxon>Victivallaceae</taxon>
        <taxon>Victivallis</taxon>
    </lineage>
</organism>
<keyword evidence="7 8" id="KW-0472">Membrane</keyword>
<evidence type="ECO:0000256" key="3">
    <source>
        <dbReference type="ARBA" id="ARBA00022676"/>
    </source>
</evidence>
<dbReference type="GO" id="GO:0016763">
    <property type="term" value="F:pentosyltransferase activity"/>
    <property type="evidence" value="ECO:0007669"/>
    <property type="project" value="TreeGrafter"/>
</dbReference>
<keyword evidence="6 8" id="KW-1133">Transmembrane helix</keyword>
<dbReference type="PANTHER" id="PTHR33908">
    <property type="entry name" value="MANNOSYLTRANSFERASE YKCB-RELATED"/>
    <property type="match status" value="1"/>
</dbReference>
<evidence type="ECO:0000256" key="8">
    <source>
        <dbReference type="SAM" id="Phobius"/>
    </source>
</evidence>
<keyword evidence="11" id="KW-1185">Reference proteome</keyword>
<dbReference type="RefSeq" id="WP_154417154.1">
    <property type="nucleotide sequence ID" value="NZ_VUNS01000003.1"/>
</dbReference>
<dbReference type="PANTHER" id="PTHR33908:SF11">
    <property type="entry name" value="MEMBRANE PROTEIN"/>
    <property type="match status" value="1"/>
</dbReference>
<dbReference type="GO" id="GO:0005886">
    <property type="term" value="C:plasma membrane"/>
    <property type="evidence" value="ECO:0007669"/>
    <property type="project" value="UniProtKB-SubCell"/>
</dbReference>
<dbReference type="EMBL" id="VUNS01000003">
    <property type="protein sequence ID" value="MST96370.1"/>
    <property type="molecule type" value="Genomic_DNA"/>
</dbReference>
<evidence type="ECO:0000259" key="9">
    <source>
        <dbReference type="Pfam" id="PF13231"/>
    </source>
</evidence>
<comment type="caution">
    <text evidence="10">The sequence shown here is derived from an EMBL/GenBank/DDBJ whole genome shotgun (WGS) entry which is preliminary data.</text>
</comment>
<evidence type="ECO:0000256" key="7">
    <source>
        <dbReference type="ARBA" id="ARBA00023136"/>
    </source>
</evidence>
<evidence type="ECO:0000256" key="5">
    <source>
        <dbReference type="ARBA" id="ARBA00022692"/>
    </source>
</evidence>
<evidence type="ECO:0000256" key="6">
    <source>
        <dbReference type="ARBA" id="ARBA00022989"/>
    </source>
</evidence>
<gene>
    <name evidence="10" type="ORF">FYJ85_04830</name>
</gene>
<feature type="transmembrane region" description="Helical" evidence="8">
    <location>
        <begin position="369"/>
        <end position="391"/>
    </location>
</feature>
<dbReference type="Pfam" id="PF13231">
    <property type="entry name" value="PMT_2"/>
    <property type="match status" value="1"/>
</dbReference>
<keyword evidence="5 8" id="KW-0812">Transmembrane</keyword>
<keyword evidence="3" id="KW-0328">Glycosyltransferase</keyword>
<dbReference type="InterPro" id="IPR038731">
    <property type="entry name" value="RgtA/B/C-like"/>
</dbReference>
<feature type="transmembrane region" description="Helical" evidence="8">
    <location>
        <begin position="218"/>
        <end position="237"/>
    </location>
</feature>
<dbReference type="InterPro" id="IPR050297">
    <property type="entry name" value="LipidA_mod_glycosyltrf_83"/>
</dbReference>
<sequence>MPDSAARVRRFVRENRVLLTLLAAGLLLRLAVALPGLCGDAETCFSRPDTPGYLGPARALAAEGSYLDCPGGEPNCGRAPGFPFFASLVFRLFGPENAAALAVTLLLAGALIPLAVYWAGTVWFDRRTALWGCGFTVLNLTMIAQAPMLLSDTLFGLIAALMFGCFGKFHRKSDPRWFVLTLFLAGVGALIRPINSVWVLPALFLIAVRPGLGWKQKLAGGVAGLAAFLLVLLPWMGRNAALGAGWSIDTNTGAMYHQNGAMILARVNRSSFEEEKAKILAELETEFADAEKYPDRKSRSSYRLKKFRELIFAHPLVWLPQHFRPHILLPDAPTFFEILGVTSAGRGTMDVMQKEGVSAAVRFYFGDRLWVLIPVIPLLCVTLAMYALALWKLIVWAVNLRREWYWIFLFLAFVEYYFFLPGPITAPRYQLPALPFLALMAALQLQAAASGLRRSKQAPARIGD</sequence>
<keyword evidence="2" id="KW-1003">Cell membrane</keyword>
<evidence type="ECO:0000256" key="1">
    <source>
        <dbReference type="ARBA" id="ARBA00004651"/>
    </source>
</evidence>
<name>A0A844FYH3_9BACT</name>
<evidence type="ECO:0000313" key="11">
    <source>
        <dbReference type="Proteomes" id="UP000435649"/>
    </source>
</evidence>
<dbReference type="Proteomes" id="UP000435649">
    <property type="component" value="Unassembled WGS sequence"/>
</dbReference>
<dbReference type="GO" id="GO:0009103">
    <property type="term" value="P:lipopolysaccharide biosynthetic process"/>
    <property type="evidence" value="ECO:0007669"/>
    <property type="project" value="UniProtKB-ARBA"/>
</dbReference>
<accession>A0A844FYH3</accession>
<feature type="domain" description="Glycosyltransferase RgtA/B/C/D-like" evidence="9">
    <location>
        <begin position="78"/>
        <end position="235"/>
    </location>
</feature>
<protein>
    <submittedName>
        <fullName evidence="10">Phospholipid carrier-dependent glycosyltransferase</fullName>
    </submittedName>
</protein>
<comment type="subcellular location">
    <subcellularLocation>
        <location evidence="1">Cell membrane</location>
        <topology evidence="1">Multi-pass membrane protein</topology>
    </subcellularLocation>
</comment>
<evidence type="ECO:0000256" key="4">
    <source>
        <dbReference type="ARBA" id="ARBA00022679"/>
    </source>
</evidence>
<feature type="transmembrane region" description="Helical" evidence="8">
    <location>
        <begin position="403"/>
        <end position="420"/>
    </location>
</feature>
<keyword evidence="4 10" id="KW-0808">Transferase</keyword>